<dbReference type="InParanoid" id="K1QK88"/>
<sequence>MIKRRPNPDKRSEAGRDLRARNDMLHRLTSIKPQELRVDMERLNGEKAYAVYSSFSVGDEASKYQLQVTGHSGNAGDGMDYNNNRKFSTLDQDNDRWDSVNCATYHRSAWWFNDCTLTNPNGEYADSEKTDEKYVTWWHWKNSWMSLKSIQLMIRPRA</sequence>
<reference evidence="1" key="1">
    <citation type="journal article" date="2012" name="Nature">
        <title>The oyster genome reveals stress adaptation and complexity of shell formation.</title>
        <authorList>
            <person name="Zhang G."/>
            <person name="Fang X."/>
            <person name="Guo X."/>
            <person name="Li L."/>
            <person name="Luo R."/>
            <person name="Xu F."/>
            <person name="Yang P."/>
            <person name="Zhang L."/>
            <person name="Wang X."/>
            <person name="Qi H."/>
            <person name="Xiong Z."/>
            <person name="Que H."/>
            <person name="Xie Y."/>
            <person name="Holland P.W."/>
            <person name="Paps J."/>
            <person name="Zhu Y."/>
            <person name="Wu F."/>
            <person name="Chen Y."/>
            <person name="Wang J."/>
            <person name="Peng C."/>
            <person name="Meng J."/>
            <person name="Yang L."/>
            <person name="Liu J."/>
            <person name="Wen B."/>
            <person name="Zhang N."/>
            <person name="Huang Z."/>
            <person name="Zhu Q."/>
            <person name="Feng Y."/>
            <person name="Mount A."/>
            <person name="Hedgecock D."/>
            <person name="Xu Z."/>
            <person name="Liu Y."/>
            <person name="Domazet-Loso T."/>
            <person name="Du Y."/>
            <person name="Sun X."/>
            <person name="Zhang S."/>
            <person name="Liu B."/>
            <person name="Cheng P."/>
            <person name="Jiang X."/>
            <person name="Li J."/>
            <person name="Fan D."/>
            <person name="Wang W."/>
            <person name="Fu W."/>
            <person name="Wang T."/>
            <person name="Wang B."/>
            <person name="Zhang J."/>
            <person name="Peng Z."/>
            <person name="Li Y."/>
            <person name="Li N."/>
            <person name="Wang J."/>
            <person name="Chen M."/>
            <person name="He Y."/>
            <person name="Tan F."/>
            <person name="Song X."/>
            <person name="Zheng Q."/>
            <person name="Huang R."/>
            <person name="Yang H."/>
            <person name="Du X."/>
            <person name="Chen L."/>
            <person name="Yang M."/>
            <person name="Gaffney P.M."/>
            <person name="Wang S."/>
            <person name="Luo L."/>
            <person name="She Z."/>
            <person name="Ming Y."/>
            <person name="Huang W."/>
            <person name="Zhang S."/>
            <person name="Huang B."/>
            <person name="Zhang Y."/>
            <person name="Qu T."/>
            <person name="Ni P."/>
            <person name="Miao G."/>
            <person name="Wang J."/>
            <person name="Wang Q."/>
            <person name="Steinberg C.E."/>
            <person name="Wang H."/>
            <person name="Li N."/>
            <person name="Qian L."/>
            <person name="Zhang G."/>
            <person name="Li Y."/>
            <person name="Yang H."/>
            <person name="Liu X."/>
            <person name="Wang J."/>
            <person name="Yin Y."/>
            <person name="Wang J."/>
        </authorList>
    </citation>
    <scope>NUCLEOTIDE SEQUENCE [LARGE SCALE GENOMIC DNA]</scope>
    <source>
        <strain evidence="1">05x7-T-G4-1.051#20</strain>
    </source>
</reference>
<dbReference type="AlphaFoldDB" id="K1QK88"/>
<dbReference type="SUPFAM" id="SSF56496">
    <property type="entry name" value="Fibrinogen C-terminal domain-like"/>
    <property type="match status" value="1"/>
</dbReference>
<protein>
    <submittedName>
        <fullName evidence="1">Tenascin</fullName>
    </submittedName>
</protein>
<dbReference type="EMBL" id="JH816257">
    <property type="protein sequence ID" value="EKC34233.1"/>
    <property type="molecule type" value="Genomic_DNA"/>
</dbReference>
<dbReference type="GO" id="GO:0005615">
    <property type="term" value="C:extracellular space"/>
    <property type="evidence" value="ECO:0007669"/>
    <property type="project" value="TreeGrafter"/>
</dbReference>
<dbReference type="Gene3D" id="3.90.215.10">
    <property type="entry name" value="Gamma Fibrinogen, chain A, domain 1"/>
    <property type="match status" value="1"/>
</dbReference>
<accession>K1QK88</accession>
<dbReference type="PANTHER" id="PTHR19143">
    <property type="entry name" value="FIBRINOGEN/TENASCIN/ANGIOPOEITIN"/>
    <property type="match status" value="1"/>
</dbReference>
<evidence type="ECO:0000313" key="1">
    <source>
        <dbReference type="EMBL" id="EKC34233.1"/>
    </source>
</evidence>
<name>K1QK88_MAGGI</name>
<dbReference type="InterPro" id="IPR050373">
    <property type="entry name" value="Fibrinogen_C-term_domain"/>
</dbReference>
<dbReference type="PROSITE" id="PS51406">
    <property type="entry name" value="FIBRINOGEN_C_2"/>
    <property type="match status" value="1"/>
</dbReference>
<proteinExistence type="predicted"/>
<dbReference type="HOGENOM" id="CLU_038628_11_0_1"/>
<dbReference type="InterPro" id="IPR002181">
    <property type="entry name" value="Fibrinogen_a/b/g_C_dom"/>
</dbReference>
<organism evidence="1">
    <name type="scientific">Magallana gigas</name>
    <name type="common">Pacific oyster</name>
    <name type="synonym">Crassostrea gigas</name>
    <dbReference type="NCBI Taxonomy" id="29159"/>
    <lineage>
        <taxon>Eukaryota</taxon>
        <taxon>Metazoa</taxon>
        <taxon>Spiralia</taxon>
        <taxon>Lophotrochozoa</taxon>
        <taxon>Mollusca</taxon>
        <taxon>Bivalvia</taxon>
        <taxon>Autobranchia</taxon>
        <taxon>Pteriomorphia</taxon>
        <taxon>Ostreida</taxon>
        <taxon>Ostreoidea</taxon>
        <taxon>Ostreidae</taxon>
        <taxon>Magallana</taxon>
    </lineage>
</organism>
<dbReference type="InterPro" id="IPR036056">
    <property type="entry name" value="Fibrinogen-like_C"/>
</dbReference>
<dbReference type="SMART" id="SM00186">
    <property type="entry name" value="FBG"/>
    <property type="match status" value="1"/>
</dbReference>
<gene>
    <name evidence="1" type="ORF">CGI_10014178</name>
</gene>
<dbReference type="InterPro" id="IPR014716">
    <property type="entry name" value="Fibrinogen_a/b/g_C_1"/>
</dbReference>
<dbReference type="Pfam" id="PF00147">
    <property type="entry name" value="Fibrinogen_C"/>
    <property type="match status" value="1"/>
</dbReference>